<evidence type="ECO:0000313" key="13">
    <source>
        <dbReference type="Proteomes" id="UP000617041"/>
    </source>
</evidence>
<evidence type="ECO:0000256" key="3">
    <source>
        <dbReference type="ARBA" id="ARBA00022617"/>
    </source>
</evidence>
<dbReference type="InterPro" id="IPR036909">
    <property type="entry name" value="Cyt_c-like_dom_sf"/>
</dbReference>
<dbReference type="InterPro" id="IPR009056">
    <property type="entry name" value="Cyt_c-like_dom"/>
</dbReference>
<feature type="binding site" description="axial binding residue" evidence="9">
    <location>
        <position position="34"/>
    </location>
    <ligand>
        <name>heme c</name>
        <dbReference type="ChEBI" id="CHEBI:61717"/>
        <label>1</label>
    </ligand>
    <ligandPart>
        <name>Fe</name>
        <dbReference type="ChEBI" id="CHEBI:18248"/>
    </ligandPart>
</feature>
<dbReference type="Pfam" id="PF00034">
    <property type="entry name" value="Cytochrom_C"/>
    <property type="match status" value="1"/>
</dbReference>
<dbReference type="GO" id="GO:0020037">
    <property type="term" value="F:heme binding"/>
    <property type="evidence" value="ECO:0007669"/>
    <property type="project" value="InterPro"/>
</dbReference>
<keyword evidence="10" id="KW-0732">Signal</keyword>
<evidence type="ECO:0000256" key="8">
    <source>
        <dbReference type="PIRSR" id="PIRSR000005-1"/>
    </source>
</evidence>
<dbReference type="AlphaFoldDB" id="A0A934PYP9"/>
<name>A0A934PYP9_9BURK</name>
<dbReference type="GO" id="GO:0042597">
    <property type="term" value="C:periplasmic space"/>
    <property type="evidence" value="ECO:0007669"/>
    <property type="project" value="UniProtKB-SubCell"/>
</dbReference>
<evidence type="ECO:0000256" key="9">
    <source>
        <dbReference type="PIRSR" id="PIRSR000005-2"/>
    </source>
</evidence>
<feature type="binding site" description="covalent" evidence="8">
    <location>
        <position position="33"/>
    </location>
    <ligand>
        <name>heme c</name>
        <dbReference type="ChEBI" id="CHEBI:61717"/>
        <label>1</label>
    </ligand>
</feature>
<evidence type="ECO:0000256" key="1">
    <source>
        <dbReference type="ARBA" id="ARBA00004418"/>
    </source>
</evidence>
<keyword evidence="13" id="KW-1185">Reference proteome</keyword>
<protein>
    <submittedName>
        <fullName evidence="12">C-type cytochrome</fullName>
    </submittedName>
</protein>
<keyword evidence="2" id="KW-0813">Transport</keyword>
<feature type="signal peptide" evidence="10">
    <location>
        <begin position="1"/>
        <end position="23"/>
    </location>
</feature>
<sequence>MRSRARAWCAVLLVAGGVGAAHAAADPQLCFACHGPNGNSTNPAVPSLAAQPAQFIGTQLVMFREKQRHDPQMSPIAAPLSNADISALGKFFAAQEHAAPKANPSQDMADAGRRATEKFNCVACHGPALKGQQHIPRLAGQQAEYLRAQLRGFKAGTRFDMDGNMTAAAQPLSMADIDVLAEYLASLP</sequence>
<dbReference type="SUPFAM" id="SSF46626">
    <property type="entry name" value="Cytochrome c"/>
    <property type="match status" value="2"/>
</dbReference>
<keyword evidence="4 9" id="KW-0479">Metal-binding</keyword>
<evidence type="ECO:0000256" key="4">
    <source>
        <dbReference type="ARBA" id="ARBA00022723"/>
    </source>
</evidence>
<evidence type="ECO:0000313" key="12">
    <source>
        <dbReference type="EMBL" id="MBK0392914.1"/>
    </source>
</evidence>
<feature type="domain" description="Cytochrome c" evidence="11">
    <location>
        <begin position="12"/>
        <end position="96"/>
    </location>
</feature>
<comment type="PTM">
    <text evidence="8">Binds 2 heme c groups covalently per subunit.</text>
</comment>
<dbReference type="InterPro" id="IPR050597">
    <property type="entry name" value="Cytochrome_c_Oxidase_Subunit"/>
</dbReference>
<feature type="binding site" description="covalent" evidence="8">
    <location>
        <position position="124"/>
    </location>
    <ligand>
        <name>heme c</name>
        <dbReference type="ChEBI" id="CHEBI:61717"/>
        <label>2</label>
    </ligand>
</feature>
<evidence type="ECO:0000259" key="11">
    <source>
        <dbReference type="PROSITE" id="PS51007"/>
    </source>
</evidence>
<comment type="subcellular location">
    <subcellularLocation>
        <location evidence="1">Periplasm</location>
    </subcellularLocation>
</comment>
<evidence type="ECO:0000256" key="6">
    <source>
        <dbReference type="ARBA" id="ARBA00022982"/>
    </source>
</evidence>
<dbReference type="PANTHER" id="PTHR33751">
    <property type="entry name" value="CBB3-TYPE CYTOCHROME C OXIDASE SUBUNIT FIXP"/>
    <property type="match status" value="1"/>
</dbReference>
<feature type="domain" description="Cytochrome c" evidence="11">
    <location>
        <begin position="107"/>
        <end position="188"/>
    </location>
</feature>
<feature type="binding site" description="covalent" evidence="8">
    <location>
        <position position="121"/>
    </location>
    <ligand>
        <name>heme c</name>
        <dbReference type="ChEBI" id="CHEBI:61717"/>
        <label>2</label>
    </ligand>
</feature>
<evidence type="ECO:0000256" key="7">
    <source>
        <dbReference type="ARBA" id="ARBA00023004"/>
    </source>
</evidence>
<accession>A0A934PYP9</accession>
<dbReference type="GO" id="GO:0005506">
    <property type="term" value="F:iron ion binding"/>
    <property type="evidence" value="ECO:0007669"/>
    <property type="project" value="InterPro"/>
</dbReference>
<dbReference type="Proteomes" id="UP000617041">
    <property type="component" value="Unassembled WGS sequence"/>
</dbReference>
<evidence type="ECO:0000256" key="10">
    <source>
        <dbReference type="SAM" id="SignalP"/>
    </source>
</evidence>
<proteinExistence type="predicted"/>
<organism evidence="12 13">
    <name type="scientific">Ramlibacter algicola</name>
    <dbReference type="NCBI Taxonomy" id="2795217"/>
    <lineage>
        <taxon>Bacteria</taxon>
        <taxon>Pseudomonadati</taxon>
        <taxon>Pseudomonadota</taxon>
        <taxon>Betaproteobacteria</taxon>
        <taxon>Burkholderiales</taxon>
        <taxon>Comamonadaceae</taxon>
        <taxon>Ramlibacter</taxon>
    </lineage>
</organism>
<gene>
    <name evidence="12" type="ORF">I8E28_09940</name>
</gene>
<dbReference type="PIRSF" id="PIRSF000005">
    <property type="entry name" value="Cytochrome_c4"/>
    <property type="match status" value="1"/>
</dbReference>
<dbReference type="PANTHER" id="PTHR33751:SF9">
    <property type="entry name" value="CYTOCHROME C4"/>
    <property type="match status" value="1"/>
</dbReference>
<dbReference type="InterPro" id="IPR024167">
    <property type="entry name" value="Cytochrome_c4-like"/>
</dbReference>
<keyword evidence="7 9" id="KW-0408">Iron</keyword>
<keyword evidence="3 8" id="KW-0349">Heme</keyword>
<keyword evidence="5" id="KW-0574">Periplasm</keyword>
<dbReference type="PROSITE" id="PS51007">
    <property type="entry name" value="CYTC"/>
    <property type="match status" value="2"/>
</dbReference>
<evidence type="ECO:0000256" key="2">
    <source>
        <dbReference type="ARBA" id="ARBA00022448"/>
    </source>
</evidence>
<feature type="binding site" description="axial binding residue" evidence="9">
    <location>
        <position position="165"/>
    </location>
    <ligand>
        <name>heme c</name>
        <dbReference type="ChEBI" id="CHEBI:61717"/>
        <label>2</label>
    </ligand>
    <ligandPart>
        <name>Fe</name>
        <dbReference type="ChEBI" id="CHEBI:18248"/>
    </ligandPart>
</feature>
<dbReference type="RefSeq" id="WP_200787824.1">
    <property type="nucleotide sequence ID" value="NZ_JAEDAO010000001.1"/>
</dbReference>
<dbReference type="Gene3D" id="1.10.760.10">
    <property type="entry name" value="Cytochrome c-like domain"/>
    <property type="match status" value="2"/>
</dbReference>
<keyword evidence="6" id="KW-0249">Electron transport</keyword>
<dbReference type="EMBL" id="JAEDAO010000001">
    <property type="protein sequence ID" value="MBK0392914.1"/>
    <property type="molecule type" value="Genomic_DNA"/>
</dbReference>
<evidence type="ECO:0000256" key="5">
    <source>
        <dbReference type="ARBA" id="ARBA00022764"/>
    </source>
</evidence>
<dbReference type="GO" id="GO:0009055">
    <property type="term" value="F:electron transfer activity"/>
    <property type="evidence" value="ECO:0007669"/>
    <property type="project" value="InterPro"/>
</dbReference>
<feature type="binding site" description="axial binding residue" evidence="9">
    <location>
        <position position="125"/>
    </location>
    <ligand>
        <name>heme c</name>
        <dbReference type="ChEBI" id="CHEBI:61717"/>
        <label>2</label>
    </ligand>
    <ligandPart>
        <name>Fe</name>
        <dbReference type="ChEBI" id="CHEBI:18248"/>
    </ligandPart>
</feature>
<reference evidence="12" key="1">
    <citation type="submission" date="2020-12" db="EMBL/GenBank/DDBJ databases">
        <title>Ramlibacter sp. nov., isolated from a freshwater alga, Cryptomonas.</title>
        <authorList>
            <person name="Kim H.M."/>
            <person name="Jeon C.O."/>
        </authorList>
    </citation>
    <scope>NUCLEOTIDE SEQUENCE</scope>
    <source>
        <strain evidence="12">CrO1</strain>
    </source>
</reference>
<feature type="binding site" description="axial binding residue" evidence="9">
    <location>
        <position position="73"/>
    </location>
    <ligand>
        <name>heme c</name>
        <dbReference type="ChEBI" id="CHEBI:61717"/>
        <label>1</label>
    </ligand>
    <ligandPart>
        <name>Fe</name>
        <dbReference type="ChEBI" id="CHEBI:18248"/>
    </ligandPart>
</feature>
<feature type="binding site" description="covalent" evidence="8">
    <location>
        <position position="30"/>
    </location>
    <ligand>
        <name>heme c</name>
        <dbReference type="ChEBI" id="CHEBI:61717"/>
        <label>1</label>
    </ligand>
</feature>
<feature type="chain" id="PRO_5037504468" evidence="10">
    <location>
        <begin position="24"/>
        <end position="188"/>
    </location>
</feature>
<comment type="caution">
    <text evidence="12">The sequence shown here is derived from an EMBL/GenBank/DDBJ whole genome shotgun (WGS) entry which is preliminary data.</text>
</comment>